<dbReference type="EMBL" id="MU005766">
    <property type="protein sequence ID" value="KAF2712564.1"/>
    <property type="molecule type" value="Genomic_DNA"/>
</dbReference>
<keyword evidence="4" id="KW-1185">Reference proteome</keyword>
<name>A0A6G1KIA7_9PLEO</name>
<dbReference type="AlphaFoldDB" id="A0A6G1KIA7"/>
<gene>
    <name evidence="3" type="ORF">K504DRAFT_499649</name>
</gene>
<feature type="signal peptide" evidence="2">
    <location>
        <begin position="1"/>
        <end position="18"/>
    </location>
</feature>
<protein>
    <submittedName>
        <fullName evidence="3">Uncharacterized protein</fullName>
    </submittedName>
</protein>
<sequence length="339" mass="34189">MRFFVAAVLAAELGSSLARPTQVVSDLSSPSGLENTAFSKRDVDIAAILQSIGIGSTGQPDVKAGGKDDAAVQNKAALKNEEAPKASEAALKAKEGAAVQGEAAAKEGKATAKEGEAAAKEGEAAEGEGNEKNLVGVFDVVTELEGGDIKQDVQFTKSAVGSFEFEFQGAAADQLTVTENKTPAAPPAGFVAIEPSSFKVALAQSKGVGLTLSKIDYIFDTASTATTGVDLTKAKVGKLCTDVGAFVIEETLGEVEFEADENEVTLNLNKAVVAEGEWGIFVPAAAVTGAFTATLKAASGGAAAGNSTVKAPAAADGKAAKVKGEATKKAKAGKMMAMA</sequence>
<proteinExistence type="predicted"/>
<organism evidence="3 4">
    <name type="scientific">Pleomassaria siparia CBS 279.74</name>
    <dbReference type="NCBI Taxonomy" id="1314801"/>
    <lineage>
        <taxon>Eukaryota</taxon>
        <taxon>Fungi</taxon>
        <taxon>Dikarya</taxon>
        <taxon>Ascomycota</taxon>
        <taxon>Pezizomycotina</taxon>
        <taxon>Dothideomycetes</taxon>
        <taxon>Pleosporomycetidae</taxon>
        <taxon>Pleosporales</taxon>
        <taxon>Pleomassariaceae</taxon>
        <taxon>Pleomassaria</taxon>
    </lineage>
</organism>
<feature type="chain" id="PRO_5026084478" evidence="2">
    <location>
        <begin position="19"/>
        <end position="339"/>
    </location>
</feature>
<reference evidence="3" key="1">
    <citation type="journal article" date="2020" name="Stud. Mycol.">
        <title>101 Dothideomycetes genomes: a test case for predicting lifestyles and emergence of pathogens.</title>
        <authorList>
            <person name="Haridas S."/>
            <person name="Albert R."/>
            <person name="Binder M."/>
            <person name="Bloem J."/>
            <person name="Labutti K."/>
            <person name="Salamov A."/>
            <person name="Andreopoulos B."/>
            <person name="Baker S."/>
            <person name="Barry K."/>
            <person name="Bills G."/>
            <person name="Bluhm B."/>
            <person name="Cannon C."/>
            <person name="Castanera R."/>
            <person name="Culley D."/>
            <person name="Daum C."/>
            <person name="Ezra D."/>
            <person name="Gonzalez J."/>
            <person name="Henrissat B."/>
            <person name="Kuo A."/>
            <person name="Liang C."/>
            <person name="Lipzen A."/>
            <person name="Lutzoni F."/>
            <person name="Magnuson J."/>
            <person name="Mondo S."/>
            <person name="Nolan M."/>
            <person name="Ohm R."/>
            <person name="Pangilinan J."/>
            <person name="Park H.-J."/>
            <person name="Ramirez L."/>
            <person name="Alfaro M."/>
            <person name="Sun H."/>
            <person name="Tritt A."/>
            <person name="Yoshinaga Y."/>
            <person name="Zwiers L.-H."/>
            <person name="Turgeon B."/>
            <person name="Goodwin S."/>
            <person name="Spatafora J."/>
            <person name="Crous P."/>
            <person name="Grigoriev I."/>
        </authorList>
    </citation>
    <scope>NUCLEOTIDE SEQUENCE</scope>
    <source>
        <strain evidence="3">CBS 279.74</strain>
    </source>
</reference>
<dbReference type="OrthoDB" id="3014608at2759"/>
<feature type="region of interest" description="Disordered" evidence="1">
    <location>
        <begin position="102"/>
        <end position="128"/>
    </location>
</feature>
<evidence type="ECO:0000313" key="4">
    <source>
        <dbReference type="Proteomes" id="UP000799428"/>
    </source>
</evidence>
<dbReference type="Proteomes" id="UP000799428">
    <property type="component" value="Unassembled WGS sequence"/>
</dbReference>
<evidence type="ECO:0000313" key="3">
    <source>
        <dbReference type="EMBL" id="KAF2712564.1"/>
    </source>
</evidence>
<keyword evidence="2" id="KW-0732">Signal</keyword>
<evidence type="ECO:0000256" key="1">
    <source>
        <dbReference type="SAM" id="MobiDB-lite"/>
    </source>
</evidence>
<feature type="compositionally biased region" description="Basic and acidic residues" evidence="1">
    <location>
        <begin position="104"/>
        <end position="123"/>
    </location>
</feature>
<accession>A0A6G1KIA7</accession>
<evidence type="ECO:0000256" key="2">
    <source>
        <dbReference type="SAM" id="SignalP"/>
    </source>
</evidence>